<feature type="transmembrane region" description="Helical" evidence="1">
    <location>
        <begin position="90"/>
        <end position="110"/>
    </location>
</feature>
<protein>
    <submittedName>
        <fullName evidence="4">FecR domain-containing protein</fullName>
    </submittedName>
</protein>
<evidence type="ECO:0000256" key="1">
    <source>
        <dbReference type="SAM" id="Phobius"/>
    </source>
</evidence>
<dbReference type="Gene3D" id="2.60.120.1440">
    <property type="match status" value="1"/>
</dbReference>
<dbReference type="PANTHER" id="PTHR30273:SF2">
    <property type="entry name" value="PROTEIN FECR"/>
    <property type="match status" value="1"/>
</dbReference>
<dbReference type="InterPro" id="IPR012373">
    <property type="entry name" value="Ferrdict_sens_TM"/>
</dbReference>
<reference evidence="4 5" key="1">
    <citation type="submission" date="2021-04" db="EMBL/GenBank/DDBJ databases">
        <title>Chitinophaga sp. nov., isolated from the rhizosphere soil.</title>
        <authorList>
            <person name="He S."/>
        </authorList>
    </citation>
    <scope>NUCLEOTIDE SEQUENCE [LARGE SCALE GENOMIC DNA]</scope>
    <source>
        <strain evidence="4 5">2R12</strain>
    </source>
</reference>
<dbReference type="RefSeq" id="WP_211976556.1">
    <property type="nucleotide sequence ID" value="NZ_CBFHAM010000123.1"/>
</dbReference>
<feature type="domain" description="FecR protein" evidence="2">
    <location>
        <begin position="188"/>
        <end position="284"/>
    </location>
</feature>
<evidence type="ECO:0000313" key="4">
    <source>
        <dbReference type="EMBL" id="MBS0031390.1"/>
    </source>
</evidence>
<comment type="caution">
    <text evidence="4">The sequence shown here is derived from an EMBL/GenBank/DDBJ whole genome shotgun (WGS) entry which is preliminary data.</text>
</comment>
<name>A0ABS5J8J5_9BACT</name>
<dbReference type="PANTHER" id="PTHR30273">
    <property type="entry name" value="PERIPLASMIC SIGNAL SENSOR AND SIGMA FACTOR ACTIVATOR FECR-RELATED"/>
    <property type="match status" value="1"/>
</dbReference>
<organism evidence="4 5">
    <name type="scientific">Chitinophaga hostae</name>
    <dbReference type="NCBI Taxonomy" id="2831022"/>
    <lineage>
        <taxon>Bacteria</taxon>
        <taxon>Pseudomonadati</taxon>
        <taxon>Bacteroidota</taxon>
        <taxon>Chitinophagia</taxon>
        <taxon>Chitinophagales</taxon>
        <taxon>Chitinophagaceae</taxon>
        <taxon>Chitinophaga</taxon>
    </lineage>
</organism>
<evidence type="ECO:0000259" key="2">
    <source>
        <dbReference type="Pfam" id="PF04773"/>
    </source>
</evidence>
<feature type="domain" description="Protein FecR C-terminal" evidence="3">
    <location>
        <begin position="337"/>
        <end position="392"/>
    </location>
</feature>
<dbReference type="EMBL" id="JAGTXB010000022">
    <property type="protein sequence ID" value="MBS0031390.1"/>
    <property type="molecule type" value="Genomic_DNA"/>
</dbReference>
<evidence type="ECO:0000313" key="5">
    <source>
        <dbReference type="Proteomes" id="UP000676386"/>
    </source>
</evidence>
<dbReference type="Pfam" id="PF04773">
    <property type="entry name" value="FecR"/>
    <property type="match status" value="1"/>
</dbReference>
<gene>
    <name evidence="4" type="ORF">KE626_28930</name>
</gene>
<keyword evidence="1" id="KW-1133">Transmembrane helix</keyword>
<dbReference type="InterPro" id="IPR006860">
    <property type="entry name" value="FecR"/>
</dbReference>
<keyword evidence="1" id="KW-0472">Membrane</keyword>
<sequence>MNTPFVELIEAYLTDSLTPEQEAAFIYMLEDKTNSDILDRVIAEKAAAGLLVGAEDVNRREKNLLALQERLQHLQQEAVTVPRVRPLYRYMWAAAAVVLLLLAAGIYFLLPAGQKKAPEMAQQVIKHPDISPGRNGAVLTLSDGSAVVLDSMHNGEVANQNGTKVMLQNDAITYAPGKLSSGTPALNVLSTPRGRQFSVVLPDGTKVWLNAASSVAYPTAFNGRERRVEVTGEVYLEVAANAAKPFYVSINKQTTVQVLGTSFNINAYTDEPAIKTTLLQGSVRIVKEKKANILKPGEEAITSSGTDIRVQPANIAKVMAWKKGIFDAEGEGTAAFLRQLARWYDLEIVYHGPVPEKKFHGKLGRDLQLSQVLEVLSQFNIQYKLEGKVLTIE</sequence>
<accession>A0ABS5J8J5</accession>
<dbReference type="Gene3D" id="3.55.50.30">
    <property type="match status" value="1"/>
</dbReference>
<keyword evidence="5" id="KW-1185">Reference proteome</keyword>
<dbReference type="InterPro" id="IPR032508">
    <property type="entry name" value="FecR_C"/>
</dbReference>
<proteinExistence type="predicted"/>
<keyword evidence="1" id="KW-0812">Transmembrane</keyword>
<evidence type="ECO:0000259" key="3">
    <source>
        <dbReference type="Pfam" id="PF16344"/>
    </source>
</evidence>
<dbReference type="Pfam" id="PF16344">
    <property type="entry name" value="FecR_C"/>
    <property type="match status" value="1"/>
</dbReference>
<dbReference type="Proteomes" id="UP000676386">
    <property type="component" value="Unassembled WGS sequence"/>
</dbReference>